<feature type="region of interest" description="Disordered" evidence="3">
    <location>
        <begin position="122"/>
        <end position="167"/>
    </location>
</feature>
<evidence type="ECO:0000256" key="1">
    <source>
        <dbReference type="ARBA" id="ARBA00008858"/>
    </source>
</evidence>
<protein>
    <recommendedName>
        <fullName evidence="2">Altered inheritance of mitochondria protein 6</fullName>
    </recommendedName>
</protein>
<dbReference type="OrthoDB" id="4153866at2759"/>
<feature type="compositionally biased region" description="Basic and acidic residues" evidence="3">
    <location>
        <begin position="157"/>
        <end position="167"/>
    </location>
</feature>
<evidence type="ECO:0000256" key="2">
    <source>
        <dbReference type="ARBA" id="ARBA00014286"/>
    </source>
</evidence>
<comment type="similarity">
    <text evidence="1">Belongs to the AIM6 family.</text>
</comment>
<dbReference type="GO" id="GO:0008081">
    <property type="term" value="F:phosphoric diester hydrolase activity"/>
    <property type="evidence" value="ECO:0007669"/>
    <property type="project" value="InterPro"/>
</dbReference>
<dbReference type="PANTHER" id="PTHR31571:SF1">
    <property type="entry name" value="ALTERED INHERITANCE OF MITOCHONDRIA PROTEIN 6"/>
    <property type="match status" value="1"/>
</dbReference>
<sequence length="603" mass="66776">MRTRSFGARDPTGAAAFLVTSALKPNQTKPNQAKPGQTRQLAQLIRAKSLIGLGAATCKTDSLAVALYRRGCPLASTWTETKSETKPENQFSVWPSLEHTSNRIRQDNCRDSSILHSILSALSPRQNGKSTPREEQGRQGRAADELDRQEAGLVGQNDREELEERKSREYEQWTGKRGGTNRLSGGYPGAITAFSAGLAGWRFCAYSPNPTQKKVESGKRKVHLRWTRLTERKTKNSTVLLAVNLLLTLTTLLWDPEFDDTLRNWGAPGTGTDGLAWYPTDFTRDIQPIACHSHNDYWRRVPLFSALRNGCTSVEADVWLFDDAAPELYVGHNRASLTRNRTFASLYIDPLVKILEGQNAGTDFSSNNNDNGTRRNGVFDVDPAQTLTLLIDVKTAGPETWPAVLAQLQPLRDRGWLSFVSDGELHTRPVTVVGTGNTPFDLLTRNSTYRDAFFDAPLDTMWETPFSPSPSPSPPSPPHDNPPCAATPPSHPSSFSSSSSSPQDQGHTGTTPSSSFTPLNSYYASAPFSRAVGRTWRGRLTPKQIATIRGQVRGAHRRGLKVRYWDTPSWPMGLRNHVWDVLVREGVDVLNVDDLRGVSRGVW</sequence>
<dbReference type="InParanoid" id="K1XTA2"/>
<dbReference type="EMBL" id="JH921441">
    <property type="protein sequence ID" value="EKD15719.1"/>
    <property type="molecule type" value="Genomic_DNA"/>
</dbReference>
<feature type="compositionally biased region" description="Polar residues" evidence="3">
    <location>
        <begin position="503"/>
        <end position="516"/>
    </location>
</feature>
<name>K1XTA2_MARBU</name>
<dbReference type="InterPro" id="IPR017946">
    <property type="entry name" value="PLC-like_Pdiesterase_TIM-brl"/>
</dbReference>
<gene>
    <name evidence="4" type="ORF">MBM_06347</name>
</gene>
<dbReference type="AlphaFoldDB" id="K1XTA2"/>
<feature type="compositionally biased region" description="Basic and acidic residues" evidence="3">
    <location>
        <begin position="131"/>
        <end position="150"/>
    </location>
</feature>
<evidence type="ECO:0000256" key="3">
    <source>
        <dbReference type="SAM" id="MobiDB-lite"/>
    </source>
</evidence>
<reference evidence="4 5" key="1">
    <citation type="journal article" date="2012" name="BMC Genomics">
        <title>Sequencing the genome of Marssonina brunnea reveals fungus-poplar co-evolution.</title>
        <authorList>
            <person name="Zhu S."/>
            <person name="Cao Y.-Z."/>
            <person name="Jiang C."/>
            <person name="Tan B.-Y."/>
            <person name="Wang Z."/>
            <person name="Feng S."/>
            <person name="Zhang L."/>
            <person name="Su X.-H."/>
            <person name="Brejova B."/>
            <person name="Vinar T."/>
            <person name="Xu M."/>
            <person name="Wang M.-X."/>
            <person name="Zhang S.-G."/>
            <person name="Huang M.-R."/>
            <person name="Wu R."/>
            <person name="Zhou Y."/>
        </authorList>
    </citation>
    <scope>NUCLEOTIDE SEQUENCE [LARGE SCALE GENOMIC DNA]</scope>
    <source>
        <strain evidence="4 5">MB_m1</strain>
    </source>
</reference>
<evidence type="ECO:0000313" key="4">
    <source>
        <dbReference type="EMBL" id="EKD15719.1"/>
    </source>
</evidence>
<proteinExistence type="inferred from homology"/>
<accession>K1XTA2</accession>
<keyword evidence="5" id="KW-1185">Reference proteome</keyword>
<dbReference type="InterPro" id="IPR051236">
    <property type="entry name" value="HAT_RTT109-like"/>
</dbReference>
<dbReference type="KEGG" id="mbe:MBM_06347"/>
<feature type="compositionally biased region" description="Pro residues" evidence="3">
    <location>
        <begin position="467"/>
        <end position="491"/>
    </location>
</feature>
<dbReference type="GO" id="GO:0006629">
    <property type="term" value="P:lipid metabolic process"/>
    <property type="evidence" value="ECO:0007669"/>
    <property type="project" value="InterPro"/>
</dbReference>
<dbReference type="SUPFAM" id="SSF51695">
    <property type="entry name" value="PLC-like phosphodiesterases"/>
    <property type="match status" value="1"/>
</dbReference>
<dbReference type="FunCoup" id="K1XTA2">
    <property type="interactions" value="5"/>
</dbReference>
<feature type="region of interest" description="Disordered" evidence="3">
    <location>
        <begin position="464"/>
        <end position="516"/>
    </location>
</feature>
<dbReference type="PANTHER" id="PTHR31571">
    <property type="entry name" value="ALTERED INHERITANCE OF MITOCHONDRIA PROTEIN 6"/>
    <property type="match status" value="1"/>
</dbReference>
<evidence type="ECO:0000313" key="5">
    <source>
        <dbReference type="Proteomes" id="UP000006753"/>
    </source>
</evidence>
<dbReference type="eggNOG" id="ENOG502QVA8">
    <property type="taxonomic scope" value="Eukaryota"/>
</dbReference>
<dbReference type="PROSITE" id="PS50007">
    <property type="entry name" value="PIPLC_X_DOMAIN"/>
    <property type="match status" value="1"/>
</dbReference>
<feature type="compositionally biased region" description="Low complexity" evidence="3">
    <location>
        <begin position="492"/>
        <end position="502"/>
    </location>
</feature>
<dbReference type="Proteomes" id="UP000006753">
    <property type="component" value="Unassembled WGS sequence"/>
</dbReference>
<organism evidence="4 5">
    <name type="scientific">Marssonina brunnea f. sp. multigermtubi (strain MB_m1)</name>
    <name type="common">Marssonina leaf spot fungus</name>
    <dbReference type="NCBI Taxonomy" id="1072389"/>
    <lineage>
        <taxon>Eukaryota</taxon>
        <taxon>Fungi</taxon>
        <taxon>Dikarya</taxon>
        <taxon>Ascomycota</taxon>
        <taxon>Pezizomycotina</taxon>
        <taxon>Leotiomycetes</taxon>
        <taxon>Helotiales</taxon>
        <taxon>Drepanopezizaceae</taxon>
        <taxon>Drepanopeziza</taxon>
    </lineage>
</organism>
<dbReference type="HOGENOM" id="CLU_452748_0_0_1"/>